<evidence type="ECO:0000256" key="4">
    <source>
        <dbReference type="ARBA" id="ARBA00023002"/>
    </source>
</evidence>
<dbReference type="PROSITE" id="PS00079">
    <property type="entry name" value="MULTICOPPER_OXIDASE1"/>
    <property type="match status" value="2"/>
</dbReference>
<dbReference type="GO" id="GO:0016491">
    <property type="term" value="F:oxidoreductase activity"/>
    <property type="evidence" value="ECO:0007669"/>
    <property type="project" value="UniProtKB-KW"/>
</dbReference>
<feature type="non-terminal residue" evidence="11">
    <location>
        <position position="1"/>
    </location>
</feature>
<evidence type="ECO:0000259" key="10">
    <source>
        <dbReference type="Pfam" id="PF07732"/>
    </source>
</evidence>
<dbReference type="Proteomes" id="UP000244855">
    <property type="component" value="Unassembled WGS sequence"/>
</dbReference>
<dbReference type="Pfam" id="PF00394">
    <property type="entry name" value="Cu-oxidase"/>
    <property type="match status" value="1"/>
</dbReference>
<proteinExistence type="inferred from homology"/>
<dbReference type="InterPro" id="IPR008972">
    <property type="entry name" value="Cupredoxin"/>
</dbReference>
<feature type="region of interest" description="Disordered" evidence="7">
    <location>
        <begin position="136"/>
        <end position="155"/>
    </location>
</feature>
<dbReference type="OrthoDB" id="2121828at2759"/>
<keyword evidence="12" id="KW-1185">Reference proteome</keyword>
<accession>A0A2V1DXM7</accession>
<comment type="similarity">
    <text evidence="1">Belongs to the multicopper oxidase family.</text>
</comment>
<evidence type="ECO:0000256" key="2">
    <source>
        <dbReference type="ARBA" id="ARBA00022723"/>
    </source>
</evidence>
<dbReference type="AlphaFoldDB" id="A0A2V1DXM7"/>
<evidence type="ECO:0000256" key="3">
    <source>
        <dbReference type="ARBA" id="ARBA00022729"/>
    </source>
</evidence>
<keyword evidence="6" id="KW-0325">Glycoprotein</keyword>
<dbReference type="STRING" id="97972.A0A2V1DXM7"/>
<dbReference type="CDD" id="cd13850">
    <property type="entry name" value="CuRO_1_Abr2_like"/>
    <property type="match status" value="1"/>
</dbReference>
<evidence type="ECO:0000313" key="11">
    <source>
        <dbReference type="EMBL" id="PVI03118.1"/>
    </source>
</evidence>
<evidence type="ECO:0000256" key="5">
    <source>
        <dbReference type="ARBA" id="ARBA00023008"/>
    </source>
</evidence>
<sequence>DLFVTYEKGAPDGQERKVIYVNGKFPAPPLIFDEDDNVEITVHNKMEVNTTVHWHAVPPPSTRHTILTCIRMLGTPWSDGVPGLTQKPIEPGEKFVYRFKASPPGQYWYHSHTRTTLLDGLYGPLFIKRKQGSKKPWDQISKDRHDQQNIDKAGDDPTFLTVSDWSKVDSEAYIEAEEKSNLDIFCRDSVLINGKGSVYCPGKEFLYKFVPQGLLDTLDGQNVNDKGCLPFVPSTEGPWFDKGNVSAIPPGLQEGCVASKGQKEIIEVNAHENGGWLSLNLIMAATFMAATVSIDEHDMWLFEVDGHYVTPQKYQGVTMYPGERYSVMIKLDKEPKDYEIRAASFLSQTTSAFGVFRYKGGKKSVVTPGVIPNTTGFTDYGGFPTRKEYKVLDGAYTPLPPFPPNAPPKPKEGDEMHVFNMGRYGAPWKWTMSGKAIMPPDANAYDPLLFNPTSPLGLDQNLTIHTKNGSWVDLVLCVGCLPGEPQEINHAIHKHASKVWLIGSGQGIWNYSSVPEAIAKEPKSFNLETPNYRDTIMTTFEGSAWFVLRYQVTNPGAWLLHCHVEIHLAGGMGVVIMDGADKWPKIPPEYGSHKWGY</sequence>
<keyword evidence="4" id="KW-0560">Oxidoreductase</keyword>
<dbReference type="CDD" id="cd13898">
    <property type="entry name" value="CuRO_3_Abr2_like"/>
    <property type="match status" value="1"/>
</dbReference>
<feature type="domain" description="Plastocyanin-like" evidence="8">
    <location>
        <begin position="158"/>
        <end position="360"/>
    </location>
</feature>
<dbReference type="InterPro" id="IPR011707">
    <property type="entry name" value="Cu-oxidase-like_N"/>
</dbReference>
<organism evidence="11 12">
    <name type="scientific">Periconia macrospinosa</name>
    <dbReference type="NCBI Taxonomy" id="97972"/>
    <lineage>
        <taxon>Eukaryota</taxon>
        <taxon>Fungi</taxon>
        <taxon>Dikarya</taxon>
        <taxon>Ascomycota</taxon>
        <taxon>Pezizomycotina</taxon>
        <taxon>Dothideomycetes</taxon>
        <taxon>Pleosporomycetidae</taxon>
        <taxon>Pleosporales</taxon>
        <taxon>Massarineae</taxon>
        <taxon>Periconiaceae</taxon>
        <taxon>Periconia</taxon>
    </lineage>
</organism>
<feature type="domain" description="Plastocyanin-like" evidence="10">
    <location>
        <begin position="4"/>
        <end position="131"/>
    </location>
</feature>
<dbReference type="Pfam" id="PF07731">
    <property type="entry name" value="Cu-oxidase_2"/>
    <property type="match status" value="1"/>
</dbReference>
<dbReference type="Pfam" id="PF07732">
    <property type="entry name" value="Cu-oxidase_3"/>
    <property type="match status" value="1"/>
</dbReference>
<protein>
    <submittedName>
        <fullName evidence="11">Multicopper oxidase</fullName>
    </submittedName>
</protein>
<dbReference type="PANTHER" id="PTHR11709:SF488">
    <property type="entry name" value="LACCASE-RELATED"/>
    <property type="match status" value="1"/>
</dbReference>
<evidence type="ECO:0000256" key="6">
    <source>
        <dbReference type="ARBA" id="ARBA00023180"/>
    </source>
</evidence>
<name>A0A2V1DXM7_9PLEO</name>
<gene>
    <name evidence="11" type="ORF">DM02DRAFT_521543</name>
</gene>
<evidence type="ECO:0000256" key="7">
    <source>
        <dbReference type="SAM" id="MobiDB-lite"/>
    </source>
</evidence>
<dbReference type="InterPro" id="IPR002355">
    <property type="entry name" value="Cu_oxidase_Cu_BS"/>
</dbReference>
<evidence type="ECO:0000313" key="12">
    <source>
        <dbReference type="Proteomes" id="UP000244855"/>
    </source>
</evidence>
<evidence type="ECO:0000259" key="9">
    <source>
        <dbReference type="Pfam" id="PF07731"/>
    </source>
</evidence>
<dbReference type="CDD" id="cd13876">
    <property type="entry name" value="CuRO_2_Abr2_like"/>
    <property type="match status" value="1"/>
</dbReference>
<dbReference type="EMBL" id="KZ805335">
    <property type="protein sequence ID" value="PVI03118.1"/>
    <property type="molecule type" value="Genomic_DNA"/>
</dbReference>
<dbReference type="InterPro" id="IPR033138">
    <property type="entry name" value="Cu_oxidase_CS"/>
</dbReference>
<evidence type="ECO:0000256" key="1">
    <source>
        <dbReference type="ARBA" id="ARBA00010609"/>
    </source>
</evidence>
<dbReference type="InterPro" id="IPR011706">
    <property type="entry name" value="Cu-oxidase_C"/>
</dbReference>
<dbReference type="SUPFAM" id="SSF49503">
    <property type="entry name" value="Cupredoxins"/>
    <property type="match status" value="3"/>
</dbReference>
<dbReference type="InterPro" id="IPR045087">
    <property type="entry name" value="Cu-oxidase_fam"/>
</dbReference>
<dbReference type="InterPro" id="IPR001117">
    <property type="entry name" value="Cu-oxidase_2nd"/>
</dbReference>
<keyword evidence="5" id="KW-0186">Copper</keyword>
<dbReference type="Gene3D" id="2.60.40.420">
    <property type="entry name" value="Cupredoxins - blue copper proteins"/>
    <property type="match status" value="3"/>
</dbReference>
<feature type="domain" description="Plastocyanin-like" evidence="9">
    <location>
        <begin position="459"/>
        <end position="578"/>
    </location>
</feature>
<keyword evidence="3" id="KW-0732">Signal</keyword>
<dbReference type="GO" id="GO:0005507">
    <property type="term" value="F:copper ion binding"/>
    <property type="evidence" value="ECO:0007669"/>
    <property type="project" value="InterPro"/>
</dbReference>
<keyword evidence="2" id="KW-0479">Metal-binding</keyword>
<evidence type="ECO:0000259" key="8">
    <source>
        <dbReference type="Pfam" id="PF00394"/>
    </source>
</evidence>
<dbReference type="PROSITE" id="PS00080">
    <property type="entry name" value="MULTICOPPER_OXIDASE2"/>
    <property type="match status" value="1"/>
</dbReference>
<dbReference type="PANTHER" id="PTHR11709">
    <property type="entry name" value="MULTI-COPPER OXIDASE"/>
    <property type="match status" value="1"/>
</dbReference>
<reference evidence="11 12" key="1">
    <citation type="journal article" date="2018" name="Sci. Rep.">
        <title>Comparative genomics provides insights into the lifestyle and reveals functional heterogeneity of dark septate endophytic fungi.</title>
        <authorList>
            <person name="Knapp D.G."/>
            <person name="Nemeth J.B."/>
            <person name="Barry K."/>
            <person name="Hainaut M."/>
            <person name="Henrissat B."/>
            <person name="Johnson J."/>
            <person name="Kuo A."/>
            <person name="Lim J.H.P."/>
            <person name="Lipzen A."/>
            <person name="Nolan M."/>
            <person name="Ohm R.A."/>
            <person name="Tamas L."/>
            <person name="Grigoriev I.V."/>
            <person name="Spatafora J.W."/>
            <person name="Nagy L.G."/>
            <person name="Kovacs G.M."/>
        </authorList>
    </citation>
    <scope>NUCLEOTIDE SEQUENCE [LARGE SCALE GENOMIC DNA]</scope>
    <source>
        <strain evidence="11 12">DSE2036</strain>
    </source>
</reference>